<dbReference type="PANTHER" id="PTHR13482:SF3">
    <property type="entry name" value="MICROPROCESSOR COMPLEX SUBUNIT DGCR8"/>
    <property type="match status" value="1"/>
</dbReference>
<accession>U4PEM4</accession>
<dbReference type="AlphaFoldDB" id="U4PEM4"/>
<dbReference type="Gene3D" id="3.30.160.20">
    <property type="match status" value="1"/>
</dbReference>
<proteinExistence type="evidence at protein level"/>
<dbReference type="GO" id="GO:0020037">
    <property type="term" value="F:heme binding"/>
    <property type="evidence" value="ECO:0007669"/>
    <property type="project" value="InterPro"/>
</dbReference>
<dbReference type="PeptideAtlas" id="U4PEM4"/>
<evidence type="ECO:0007829" key="5">
    <source>
        <dbReference type="PeptideAtlas" id="U4PEM4"/>
    </source>
</evidence>
<keyword evidence="5" id="KW-1267">Proteomics identification</keyword>
<dbReference type="GO" id="GO:0003723">
    <property type="term" value="F:RNA binding"/>
    <property type="evidence" value="ECO:0007669"/>
    <property type="project" value="InterPro"/>
</dbReference>
<dbReference type="AGR" id="WB:WBGene00011908"/>
<dbReference type="WormBase" id="T22A3.5b">
    <property type="protein sequence ID" value="CE48740"/>
    <property type="gene ID" value="WBGene00011908"/>
    <property type="gene designation" value="pash-1"/>
</dbReference>
<keyword evidence="3" id="KW-1185">Reference proteome</keyword>
<dbReference type="Proteomes" id="UP000001940">
    <property type="component" value="Chromosome I"/>
</dbReference>
<feature type="region of interest" description="Disordered" evidence="1">
    <location>
        <begin position="213"/>
        <end position="265"/>
    </location>
</feature>
<dbReference type="PANTHER" id="PTHR13482">
    <property type="entry name" value="MICRORNA PROCESSOR COMPLEX SUBUNIT DGCR8"/>
    <property type="match status" value="1"/>
</dbReference>
<name>U4PEM4_CAEEL</name>
<protein>
    <submittedName>
        <fullName evidence="2">DRBM domain-containing protein</fullName>
    </submittedName>
</protein>
<feature type="compositionally biased region" description="Polar residues" evidence="1">
    <location>
        <begin position="256"/>
        <end position="265"/>
    </location>
</feature>
<dbReference type="GO" id="GO:0042802">
    <property type="term" value="F:identical protein binding"/>
    <property type="evidence" value="ECO:0007669"/>
    <property type="project" value="InterPro"/>
</dbReference>
<dbReference type="HOGENOM" id="CLU_021062_0_0_1"/>
<dbReference type="GO" id="GO:0031053">
    <property type="term" value="P:primary miRNA processing"/>
    <property type="evidence" value="ECO:0007669"/>
    <property type="project" value="InterPro"/>
</dbReference>
<dbReference type="GO" id="GO:0070877">
    <property type="term" value="C:microprocessor complex"/>
    <property type="evidence" value="ECO:0007669"/>
    <property type="project" value="InterPro"/>
</dbReference>
<feature type="compositionally biased region" description="Pro residues" evidence="1">
    <location>
        <begin position="224"/>
        <end position="233"/>
    </location>
</feature>
<organism evidence="2 3">
    <name type="scientific">Caenorhabditis elegans</name>
    <dbReference type="NCBI Taxonomy" id="6239"/>
    <lineage>
        <taxon>Eukaryota</taxon>
        <taxon>Metazoa</taxon>
        <taxon>Ecdysozoa</taxon>
        <taxon>Nematoda</taxon>
        <taxon>Chromadorea</taxon>
        <taxon>Rhabditida</taxon>
        <taxon>Rhabditina</taxon>
        <taxon>Rhabditomorpha</taxon>
        <taxon>Rhabditoidea</taxon>
        <taxon>Rhabditidae</taxon>
        <taxon>Peloderinae</taxon>
        <taxon>Caenorhabditis</taxon>
    </lineage>
</organism>
<dbReference type="GeneID" id="172950"/>
<dbReference type="FunFam" id="3.30.160.20:FF:000021">
    <property type="entry name" value="Microprocessor complex subunit DGCR8"/>
    <property type="match status" value="1"/>
</dbReference>
<gene>
    <name evidence="2 4" type="primary">pash-1</name>
    <name evidence="2" type="ORF">CELE_T22A3.5</name>
    <name evidence="4" type="ORF">T22A3.5</name>
</gene>
<dbReference type="InterPro" id="IPR040375">
    <property type="entry name" value="DGCR8"/>
</dbReference>
<dbReference type="SMR" id="U4PEM4"/>
<dbReference type="OrthoDB" id="112668at2759"/>
<evidence type="ECO:0000313" key="3">
    <source>
        <dbReference type="Proteomes" id="UP000001940"/>
    </source>
</evidence>
<dbReference type="EMBL" id="BX284601">
    <property type="protein sequence ID" value="CDH93181.1"/>
    <property type="molecule type" value="Genomic_DNA"/>
</dbReference>
<reference evidence="2 3" key="1">
    <citation type="journal article" date="1998" name="Science">
        <title>Genome sequence of the nematode C. elegans: a platform for investigating biology.</title>
        <authorList>
            <consortium name="The C. elegans sequencing consortium"/>
            <person name="Sulson J.E."/>
            <person name="Waterston R."/>
        </authorList>
    </citation>
    <scope>NUCLEOTIDE SEQUENCE [LARGE SCALE GENOMIC DNA]</scope>
    <source>
        <strain evidence="2 3">Bristol N2</strain>
    </source>
</reference>
<sequence length="265" mass="29788">MVEEDGTQQGFEELFKKVKIDSPNLVQMCTQCAIPKPYNLLRDAVSRSLRWNGMELVMKKEMIGNGSQLSKVILILGDIQEEAEAVGVKQATQMASQRLFKKMHPELLTYGSFLEIYGRLDDKSKIDNAKKQHDEVVRLPDTGNLLAPNFIVLSKLSEEMKNISLVYPPRKFLYGLATNSTGIKHDIRNVLTQTLMATLPPPPPQFFPMIGGPPLMHPTFSTSAPPPPPPPQPMEYGYNPMKQMPSRKRGRHDDSSSPSHQKPHK</sequence>
<dbReference type="CTD" id="172950"/>
<dbReference type="RefSeq" id="NP_001293462.1">
    <property type="nucleotide sequence ID" value="NM_001306533.3"/>
</dbReference>
<evidence type="ECO:0000313" key="4">
    <source>
        <dbReference type="WormBase" id="T22A3.5b"/>
    </source>
</evidence>
<dbReference type="Bgee" id="WBGene00011908">
    <property type="expression patterns" value="Expressed in germ line (C elegans) and 4 other cell types or tissues"/>
</dbReference>
<dbReference type="ExpressionAtlas" id="U4PEM4">
    <property type="expression patterns" value="baseline and differential"/>
</dbReference>
<evidence type="ECO:0000256" key="1">
    <source>
        <dbReference type="SAM" id="MobiDB-lite"/>
    </source>
</evidence>
<evidence type="ECO:0000313" key="2">
    <source>
        <dbReference type="EMBL" id="CDH93181.1"/>
    </source>
</evidence>